<sequence>MEQNSAVVRVCTPDGVAVGSGVLLTPSLVATCAHVVATTLAHDELPVAPPPDAIRIDFPFLAVGTRRTGTVRRWEPPRADGAGDVALLDLDAPVPAPVPPWARPDRPWGAEFRVMGFPLGREDGVWSAGTLRAMQGSGWLQLAADHGPRIGPGFSGAPVWDGEGASVLGLAVTADRLSHEGVAYALPADEVLALAPELLVNPFPGDDAFTAEQHDRFFGRESDLERCLGVLDRHGIVVITAGSGQGATSLLYAGVVAASSDLVVADRLDLRPDAAQWVRRQRETGNRVVATARADRWPAVVGNDEGLRAATIAIGNLDRESLRRTILCPPASRPGPAVSPALAARLVDDAGDEPGGLALLQHLMHRLWDAPGTTLSVADTAVALAEQTWAGFDAANRLVARELLLGLVRPAGDGFDRGELALDGLGEAQREVLEKLAAARVVTIGRGGSDVAELAHRALVDRWPLLAGRLTADASFLRWRDGARTRAAAWRDAADPAALLRGDDLGRAREFLEQRDDDVDAPIRALVAASARRRRRDRRRRLLLTAVVLVLVLVAGALTTTVVRARVAAARETANAETLGRLALAAEATDPPRATQLALAAYRSDPADATARTALGQAYLLRRSTTNVIPVPGTDEPGTILVPDPDQEYTVVVTPQGSGLAERLSTNAPLFSAIPGSDADARPVAVTGGGRWVVIRTGAGGVRVWDRTSSAGARDVPGPPATAVVPTPDGAHLLTYGPDGTGTVVTGVDLATFTTTTVARLPDAGISVWPTSDPTRLLVRAADGALTVRDTSGAVVGTAPADTGIALRGAVTVRCDTDPDQTVIVTDAATGLVRTRVPTGPHGCAGRPSTITADGAHLVWIESTPGASGIQPIQIVDLPDGRRRAAWVPAASPVLPPAAGPGIPVNPRFVLRPRDGELIDHGHVDGLNPLESPGWRAPTGPPAALLKGPNDGATVIADPTGATAINSFEYSVLGHLAAPTGGWSSTSVSAAGTFLAVGGGPSGTVVSEFALPDFRPLGTYALPVPAGIPVTLARGPDDLVVLGGGTLSWWSASTHRLLAPPVRTDAGTALNPTLAVAPDAATVALRVPTGVDLLSRSSPTPTAVQGSPGTSDGLLVDQQRLVSLDAPDQLVDHRVRDGKAGARIAVPPGTDAILGSDTAGRSLTSDPAQARVDVWDVDARQADGELHLPPGTVPSRLVGGRTELDSGDFAFSVAVDAEQWRTRLCLVQNEEFDPAELRLLPEGTPSNRPCSLKDE</sequence>
<dbReference type="InterPro" id="IPR049052">
    <property type="entry name" value="nSTAND1"/>
</dbReference>
<keyword evidence="3" id="KW-0645">Protease</keyword>
<keyword evidence="1" id="KW-1133">Transmembrane helix</keyword>
<proteinExistence type="predicted"/>
<comment type="caution">
    <text evidence="3">The sequence shown here is derived from an EMBL/GenBank/DDBJ whole genome shotgun (WGS) entry which is preliminary data.</text>
</comment>
<dbReference type="Pfam" id="PF13365">
    <property type="entry name" value="Trypsin_2"/>
    <property type="match status" value="1"/>
</dbReference>
<evidence type="ECO:0000256" key="1">
    <source>
        <dbReference type="SAM" id="Phobius"/>
    </source>
</evidence>
<protein>
    <submittedName>
        <fullName evidence="3">Serine protease</fullName>
    </submittedName>
</protein>
<reference evidence="3 4" key="1">
    <citation type="submission" date="2021-11" db="EMBL/GenBank/DDBJ databases">
        <title>Draft genome sequence of Actinomycetospora sp. SF1 isolated from the rhizosphere soil.</title>
        <authorList>
            <person name="Duangmal K."/>
            <person name="Chantavorakit T."/>
        </authorList>
    </citation>
    <scope>NUCLEOTIDE SEQUENCE [LARGE SCALE GENOMIC DNA]</scope>
    <source>
        <strain evidence="3 4">TBRC 5722</strain>
    </source>
</reference>
<dbReference type="GO" id="GO:0008233">
    <property type="term" value="F:peptidase activity"/>
    <property type="evidence" value="ECO:0007669"/>
    <property type="project" value="UniProtKB-KW"/>
</dbReference>
<feature type="transmembrane region" description="Helical" evidence="1">
    <location>
        <begin position="542"/>
        <end position="563"/>
    </location>
</feature>
<feature type="domain" description="Novel STAND NTPase 1" evidence="2">
    <location>
        <begin position="202"/>
        <end position="260"/>
    </location>
</feature>
<dbReference type="Proteomes" id="UP001199469">
    <property type="component" value="Unassembled WGS sequence"/>
</dbReference>
<dbReference type="InterPro" id="IPR009003">
    <property type="entry name" value="Peptidase_S1_PA"/>
</dbReference>
<dbReference type="Gene3D" id="2.130.10.10">
    <property type="entry name" value="YVTN repeat-like/Quinoprotein amine dehydrogenase"/>
    <property type="match status" value="1"/>
</dbReference>
<dbReference type="Pfam" id="PF20703">
    <property type="entry name" value="nSTAND1"/>
    <property type="match status" value="2"/>
</dbReference>
<dbReference type="GO" id="GO:0006508">
    <property type="term" value="P:proteolysis"/>
    <property type="evidence" value="ECO:0007669"/>
    <property type="project" value="UniProtKB-KW"/>
</dbReference>
<evidence type="ECO:0000259" key="2">
    <source>
        <dbReference type="Pfam" id="PF20703"/>
    </source>
</evidence>
<dbReference type="EMBL" id="JAJNDB010000003">
    <property type="protein sequence ID" value="MCD2195295.1"/>
    <property type="molecule type" value="Genomic_DNA"/>
</dbReference>
<keyword evidence="1" id="KW-0472">Membrane</keyword>
<feature type="domain" description="Novel STAND NTPase 1" evidence="2">
    <location>
        <begin position="283"/>
        <end position="494"/>
    </location>
</feature>
<dbReference type="SUPFAM" id="SSF50969">
    <property type="entry name" value="YVTN repeat-like/Quinoprotein amine dehydrogenase"/>
    <property type="match status" value="1"/>
</dbReference>
<gene>
    <name evidence="3" type="ORF">LQ327_18155</name>
</gene>
<accession>A0ABS8PAK3</accession>
<dbReference type="InterPro" id="IPR011044">
    <property type="entry name" value="Quino_amine_DH_bsu"/>
</dbReference>
<dbReference type="SUPFAM" id="SSF50494">
    <property type="entry name" value="Trypsin-like serine proteases"/>
    <property type="match status" value="1"/>
</dbReference>
<keyword evidence="4" id="KW-1185">Reference proteome</keyword>
<keyword evidence="1" id="KW-0812">Transmembrane</keyword>
<dbReference type="Gene3D" id="2.40.10.120">
    <property type="match status" value="1"/>
</dbReference>
<keyword evidence="3" id="KW-0378">Hydrolase</keyword>
<organism evidence="3 4">
    <name type="scientific">Actinomycetospora endophytica</name>
    <dbReference type="NCBI Taxonomy" id="2291215"/>
    <lineage>
        <taxon>Bacteria</taxon>
        <taxon>Bacillati</taxon>
        <taxon>Actinomycetota</taxon>
        <taxon>Actinomycetes</taxon>
        <taxon>Pseudonocardiales</taxon>
        <taxon>Pseudonocardiaceae</taxon>
        <taxon>Actinomycetospora</taxon>
    </lineage>
</organism>
<evidence type="ECO:0000313" key="4">
    <source>
        <dbReference type="Proteomes" id="UP001199469"/>
    </source>
</evidence>
<name>A0ABS8PAK3_9PSEU</name>
<evidence type="ECO:0000313" key="3">
    <source>
        <dbReference type="EMBL" id="MCD2195295.1"/>
    </source>
</evidence>
<dbReference type="RefSeq" id="WP_230736194.1">
    <property type="nucleotide sequence ID" value="NZ_JAJNDB010000003.1"/>
</dbReference>
<dbReference type="InterPro" id="IPR015943">
    <property type="entry name" value="WD40/YVTN_repeat-like_dom_sf"/>
</dbReference>